<comment type="caution">
    <text evidence="2">The sequence shown here is derived from an EMBL/GenBank/DDBJ whole genome shotgun (WGS) entry which is preliminary data.</text>
</comment>
<keyword evidence="3" id="KW-1185">Reference proteome</keyword>
<dbReference type="Proteomes" id="UP000324222">
    <property type="component" value="Unassembled WGS sequence"/>
</dbReference>
<gene>
    <name evidence="2" type="ORF">E2C01_084677</name>
</gene>
<name>A0A5B7J9X3_PORTR</name>
<reference evidence="2 3" key="1">
    <citation type="submission" date="2019-05" db="EMBL/GenBank/DDBJ databases">
        <title>Another draft genome of Portunus trituberculatus and its Hox gene families provides insights of decapod evolution.</title>
        <authorList>
            <person name="Jeong J.-H."/>
            <person name="Song I."/>
            <person name="Kim S."/>
            <person name="Choi T."/>
            <person name="Kim D."/>
            <person name="Ryu S."/>
            <person name="Kim W."/>
        </authorList>
    </citation>
    <scope>NUCLEOTIDE SEQUENCE [LARGE SCALE GENOMIC DNA]</scope>
    <source>
        <tissue evidence="2">Muscle</tissue>
    </source>
</reference>
<organism evidence="2 3">
    <name type="scientific">Portunus trituberculatus</name>
    <name type="common">Swimming crab</name>
    <name type="synonym">Neptunus trituberculatus</name>
    <dbReference type="NCBI Taxonomy" id="210409"/>
    <lineage>
        <taxon>Eukaryota</taxon>
        <taxon>Metazoa</taxon>
        <taxon>Ecdysozoa</taxon>
        <taxon>Arthropoda</taxon>
        <taxon>Crustacea</taxon>
        <taxon>Multicrustacea</taxon>
        <taxon>Malacostraca</taxon>
        <taxon>Eumalacostraca</taxon>
        <taxon>Eucarida</taxon>
        <taxon>Decapoda</taxon>
        <taxon>Pleocyemata</taxon>
        <taxon>Brachyura</taxon>
        <taxon>Eubrachyura</taxon>
        <taxon>Portunoidea</taxon>
        <taxon>Portunidae</taxon>
        <taxon>Portuninae</taxon>
        <taxon>Portunus</taxon>
    </lineage>
</organism>
<keyword evidence="1" id="KW-0812">Transmembrane</keyword>
<accession>A0A5B7J9X3</accession>
<evidence type="ECO:0000256" key="1">
    <source>
        <dbReference type="SAM" id="Phobius"/>
    </source>
</evidence>
<dbReference type="AlphaFoldDB" id="A0A5B7J9X3"/>
<keyword evidence="1" id="KW-0472">Membrane</keyword>
<keyword evidence="1" id="KW-1133">Transmembrane helix</keyword>
<dbReference type="EMBL" id="VSRR010081950">
    <property type="protein sequence ID" value="MPC89718.1"/>
    <property type="molecule type" value="Genomic_DNA"/>
</dbReference>
<sequence length="60" mass="6603">MVGSGGGVTDEIRKQGSRVGGRLWLVFGCGWVWVMQVRVWEVEHGSPPFLLLPLSTSFPC</sequence>
<evidence type="ECO:0000313" key="2">
    <source>
        <dbReference type="EMBL" id="MPC89718.1"/>
    </source>
</evidence>
<evidence type="ECO:0000313" key="3">
    <source>
        <dbReference type="Proteomes" id="UP000324222"/>
    </source>
</evidence>
<proteinExistence type="predicted"/>
<feature type="transmembrane region" description="Helical" evidence="1">
    <location>
        <begin position="23"/>
        <end position="40"/>
    </location>
</feature>
<protein>
    <submittedName>
        <fullName evidence="2">Uncharacterized protein</fullName>
    </submittedName>
</protein>